<dbReference type="PANTHER" id="PTHR36573">
    <property type="entry name" value="INTERMEMBRANE PHOSPHOLIPID TRANSPORT SYSTEM BINDING PROTEIN MLAC"/>
    <property type="match status" value="1"/>
</dbReference>
<dbReference type="InterPro" id="IPR042245">
    <property type="entry name" value="Tgt2/MlaC_sf"/>
</dbReference>
<dbReference type="AlphaFoldDB" id="A0A3B1E7B0"/>
<dbReference type="PANTHER" id="PTHR36573:SF1">
    <property type="entry name" value="INTERMEMBRANE PHOSPHOLIPID TRANSPORT SYSTEM BINDING PROTEIN MLAC"/>
    <property type="match status" value="1"/>
</dbReference>
<reference evidence="1" key="1">
    <citation type="submission" date="2018-10" db="EMBL/GenBank/DDBJ databases">
        <authorList>
            <person name="Aoki K."/>
        </authorList>
    </citation>
    <scope>NUCLEOTIDE SEQUENCE</scope>
</reference>
<organism evidence="1">
    <name type="scientific">hydrothermal vent metagenome</name>
    <dbReference type="NCBI Taxonomy" id="652676"/>
    <lineage>
        <taxon>unclassified sequences</taxon>
        <taxon>metagenomes</taxon>
        <taxon>ecological metagenomes</taxon>
    </lineage>
</organism>
<gene>
    <name evidence="1" type="ORF">MNB_ARC-1_419</name>
</gene>
<dbReference type="EMBL" id="UOYO01000026">
    <property type="protein sequence ID" value="VAY87488.1"/>
    <property type="molecule type" value="Genomic_DNA"/>
</dbReference>
<sequence>MLNIFLFFITITVSLCSSELTTIKTEFQKVSQEIISVVQNKKLMKNDRNNIIIKTIVPMFDFELMAKLSLGKQWKKITKTKQNKFIELYVKRMKKSYSSKIDKYTNEKIVINSIKKVKRNRVVLNTSLLNDGDSLEVIYKFYKPNIQKKEKQAWLVYDVVISGVSIVRTDKAQFKAVLKDNSIDELMDRLNK</sequence>
<proteinExistence type="predicted"/>
<protein>
    <submittedName>
        <fullName evidence="1">Periplasmic protein</fullName>
    </submittedName>
</protein>
<dbReference type="Pfam" id="PF05494">
    <property type="entry name" value="MlaC"/>
    <property type="match status" value="1"/>
</dbReference>
<accession>A0A3B1E7B0</accession>
<dbReference type="InterPro" id="IPR008869">
    <property type="entry name" value="MlaC/ttg2D"/>
</dbReference>
<dbReference type="Gene3D" id="3.10.450.710">
    <property type="entry name" value="Tgt2/MlaC"/>
    <property type="match status" value="1"/>
</dbReference>
<evidence type="ECO:0000313" key="1">
    <source>
        <dbReference type="EMBL" id="VAY87488.1"/>
    </source>
</evidence>
<name>A0A3B1E7B0_9ZZZZ</name>